<protein>
    <recommendedName>
        <fullName evidence="3">Gene transfer agent protein</fullName>
    </recommendedName>
</protein>
<name>A0A0P1GVE7_9RHOB</name>
<dbReference type="InterPro" id="IPR053745">
    <property type="entry name" value="Viral_Tail_Comp_sf"/>
</dbReference>
<evidence type="ECO:0000313" key="2">
    <source>
        <dbReference type="Proteomes" id="UP000054935"/>
    </source>
</evidence>
<sequence>MTYAVSAPLQAAVYQTLAADVALSVLVGTNIFDAPPAGPLPATYVSLGPETVTEAGDSTSNGAVHDFVVSVVTEVAGFQTAKEAAGAVSDALHGATLTLSRGCVAGLWFRKAKAARQNDGVRRIDLTFRASVEDTQPL</sequence>
<dbReference type="Proteomes" id="UP000054935">
    <property type="component" value="Unassembled WGS sequence"/>
</dbReference>
<organism evidence="1 2">
    <name type="scientific">Tropicibacter naphthalenivorans</name>
    <dbReference type="NCBI Taxonomy" id="441103"/>
    <lineage>
        <taxon>Bacteria</taxon>
        <taxon>Pseudomonadati</taxon>
        <taxon>Pseudomonadota</taxon>
        <taxon>Alphaproteobacteria</taxon>
        <taxon>Rhodobacterales</taxon>
        <taxon>Roseobacteraceae</taxon>
        <taxon>Tropicibacter</taxon>
    </lineage>
</organism>
<dbReference type="Gene3D" id="3.30.2000.30">
    <property type="match status" value="1"/>
</dbReference>
<dbReference type="RefSeq" id="WP_058248350.1">
    <property type="nucleotide sequence ID" value="NZ_CYSE01000005.1"/>
</dbReference>
<dbReference type="Pfam" id="PF11367">
    <property type="entry name" value="Tail_completion_gp17"/>
    <property type="match status" value="1"/>
</dbReference>
<proteinExistence type="predicted"/>
<evidence type="ECO:0000313" key="1">
    <source>
        <dbReference type="EMBL" id="CUH80187.1"/>
    </source>
</evidence>
<dbReference type="EMBL" id="CYSE01000005">
    <property type="protein sequence ID" value="CUH80187.1"/>
    <property type="molecule type" value="Genomic_DNA"/>
</dbReference>
<dbReference type="InterPro" id="IPR021508">
    <property type="entry name" value="Gp17-like"/>
</dbReference>
<dbReference type="AlphaFoldDB" id="A0A0P1GVE7"/>
<reference evidence="1 2" key="1">
    <citation type="submission" date="2015-09" db="EMBL/GenBank/DDBJ databases">
        <authorList>
            <consortium name="Swine Surveillance"/>
        </authorList>
    </citation>
    <scope>NUCLEOTIDE SEQUENCE [LARGE SCALE GENOMIC DNA]</scope>
    <source>
        <strain evidence="1 2">CECT 7648</strain>
    </source>
</reference>
<gene>
    <name evidence="1" type="ORF">TRN7648_02862</name>
</gene>
<dbReference type="STRING" id="441103.TRN7648_02862"/>
<dbReference type="OrthoDB" id="7644395at2"/>
<accession>A0A0P1GVE7</accession>
<keyword evidence="2" id="KW-1185">Reference proteome</keyword>
<evidence type="ECO:0008006" key="3">
    <source>
        <dbReference type="Google" id="ProtNLM"/>
    </source>
</evidence>